<evidence type="ECO:0000313" key="3">
    <source>
        <dbReference type="Proteomes" id="UP000807716"/>
    </source>
</evidence>
<organism evidence="2 3">
    <name type="scientific">Actinomortierella ambigua</name>
    <dbReference type="NCBI Taxonomy" id="1343610"/>
    <lineage>
        <taxon>Eukaryota</taxon>
        <taxon>Fungi</taxon>
        <taxon>Fungi incertae sedis</taxon>
        <taxon>Mucoromycota</taxon>
        <taxon>Mortierellomycotina</taxon>
        <taxon>Mortierellomycetes</taxon>
        <taxon>Mortierellales</taxon>
        <taxon>Mortierellaceae</taxon>
        <taxon>Actinomortierella</taxon>
    </lineage>
</organism>
<reference evidence="2" key="1">
    <citation type="journal article" date="2020" name="Fungal Divers.">
        <title>Resolving the Mortierellaceae phylogeny through synthesis of multi-gene phylogenetics and phylogenomics.</title>
        <authorList>
            <person name="Vandepol N."/>
            <person name="Liber J."/>
            <person name="Desiro A."/>
            <person name="Na H."/>
            <person name="Kennedy M."/>
            <person name="Barry K."/>
            <person name="Grigoriev I.V."/>
            <person name="Miller A.N."/>
            <person name="O'Donnell K."/>
            <person name="Stajich J.E."/>
            <person name="Bonito G."/>
        </authorList>
    </citation>
    <scope>NUCLEOTIDE SEQUENCE</scope>
    <source>
        <strain evidence="2">BC1065</strain>
    </source>
</reference>
<evidence type="ECO:0000256" key="1">
    <source>
        <dbReference type="SAM" id="MobiDB-lite"/>
    </source>
</evidence>
<comment type="caution">
    <text evidence="2">The sequence shown here is derived from an EMBL/GenBank/DDBJ whole genome shotgun (WGS) entry which is preliminary data.</text>
</comment>
<accession>A0A9P6TWL4</accession>
<feature type="region of interest" description="Disordered" evidence="1">
    <location>
        <begin position="112"/>
        <end position="138"/>
    </location>
</feature>
<name>A0A9P6TWL4_9FUNG</name>
<dbReference type="EMBL" id="JAAAJB010000872">
    <property type="protein sequence ID" value="KAG0250336.1"/>
    <property type="molecule type" value="Genomic_DNA"/>
</dbReference>
<dbReference type="AlphaFoldDB" id="A0A9P6TWL4"/>
<evidence type="ECO:0000313" key="2">
    <source>
        <dbReference type="EMBL" id="KAG0250336.1"/>
    </source>
</evidence>
<protein>
    <submittedName>
        <fullName evidence="2">Uncharacterized protein</fullName>
    </submittedName>
</protein>
<proteinExistence type="predicted"/>
<gene>
    <name evidence="2" type="ORF">DFQ27_009461</name>
</gene>
<keyword evidence="3" id="KW-1185">Reference proteome</keyword>
<feature type="non-terminal residue" evidence="2">
    <location>
        <position position="138"/>
    </location>
</feature>
<dbReference type="Proteomes" id="UP000807716">
    <property type="component" value="Unassembled WGS sequence"/>
</dbReference>
<feature type="compositionally biased region" description="Low complexity" evidence="1">
    <location>
        <begin position="115"/>
        <end position="138"/>
    </location>
</feature>
<sequence>MEQIKMTNINLADLTDFVPLVLNLQRNNQQSRGERVRALQLQLGVMLSPDTFACKLACHEDVCITFVDGRRKIRIQFKRKYGDDVVDHQMELKVQDLGIGCITVDDDYHNHHKGNNNGNTQSTNHNNTHNNNSNNSNI</sequence>